<gene>
    <name evidence="11" type="ORF">Zmor_008252</name>
</gene>
<feature type="transmembrane region" description="Helical" evidence="10">
    <location>
        <begin position="161"/>
        <end position="184"/>
    </location>
</feature>
<keyword evidence="12" id="KW-1185">Reference proteome</keyword>
<evidence type="ECO:0000256" key="9">
    <source>
        <dbReference type="ARBA" id="ARBA00023224"/>
    </source>
</evidence>
<feature type="transmembrane region" description="Helical" evidence="10">
    <location>
        <begin position="60"/>
        <end position="77"/>
    </location>
</feature>
<evidence type="ECO:0000256" key="2">
    <source>
        <dbReference type="ARBA" id="ARBA00022475"/>
    </source>
</evidence>
<proteinExistence type="inferred from homology"/>
<feature type="transmembrane region" description="Helical" evidence="10">
    <location>
        <begin position="111"/>
        <end position="133"/>
    </location>
</feature>
<evidence type="ECO:0000256" key="7">
    <source>
        <dbReference type="ARBA" id="ARBA00023136"/>
    </source>
</evidence>
<evidence type="ECO:0000256" key="3">
    <source>
        <dbReference type="ARBA" id="ARBA00022606"/>
    </source>
</evidence>
<comment type="similarity">
    <text evidence="10">Belongs to the insect chemoreceptor superfamily. Heteromeric odorant receptor channel (TC 1.A.69) family.</text>
</comment>
<evidence type="ECO:0000256" key="1">
    <source>
        <dbReference type="ARBA" id="ARBA00004651"/>
    </source>
</evidence>
<comment type="caution">
    <text evidence="11">The sequence shown here is derived from an EMBL/GenBank/DDBJ whole genome shotgun (WGS) entry which is preliminary data.</text>
</comment>
<sequence length="372" mass="43785">MFRVENDCLWLFRYFCWDIFEYKFIKVLLKLTFFMVLFLTGLQTVVFLKKADRHYFVQYQPVYFGSSFILLSIYSIPRMVKLMSASLESVPIWHIDSVGPIVERRLKFQSFYFHTVIIANVVVSLLSGVLHAIPVEGDTEIFYTLAFFEEFFPAWKTYLCFFYRLGFIFLAVLMPAPFYLIIYASCHFLFQAIMGLEVLQEINKIKAIKSNQFCQGRIKALLIFCIKRHSLLNRVGYRIKNELKIFIFLFMVTCTVLFICMMVFLLSFQGTFHGRYLRLATLFFLAGVIFVHVFVLCQLIEDMSVKGFQVLQDSSWYDWSEENKKIYLIFLANIRNGFRLQVSPSLAVNYEMAVSMLKSVYSVLSLLGYMKR</sequence>
<reference evidence="11" key="1">
    <citation type="journal article" date="2023" name="G3 (Bethesda)">
        <title>Whole genome assemblies of Zophobas morio and Tenebrio molitor.</title>
        <authorList>
            <person name="Kaur S."/>
            <person name="Stinson S.A."/>
            <person name="diCenzo G.C."/>
        </authorList>
    </citation>
    <scope>NUCLEOTIDE SEQUENCE</scope>
    <source>
        <strain evidence="11">QUZm001</strain>
    </source>
</reference>
<dbReference type="AlphaFoldDB" id="A0AA38J215"/>
<keyword evidence="2" id="KW-1003">Cell membrane</keyword>
<dbReference type="GO" id="GO:0005549">
    <property type="term" value="F:odorant binding"/>
    <property type="evidence" value="ECO:0007669"/>
    <property type="project" value="InterPro"/>
</dbReference>
<dbReference type="InterPro" id="IPR004117">
    <property type="entry name" value="7tm6_olfct_rcpt"/>
</dbReference>
<evidence type="ECO:0000256" key="8">
    <source>
        <dbReference type="ARBA" id="ARBA00023170"/>
    </source>
</evidence>
<keyword evidence="9 10" id="KW-0807">Transducer</keyword>
<evidence type="ECO:0000256" key="4">
    <source>
        <dbReference type="ARBA" id="ARBA00022692"/>
    </source>
</evidence>
<protein>
    <recommendedName>
        <fullName evidence="10">Odorant receptor</fullName>
    </recommendedName>
</protein>
<comment type="subcellular location">
    <subcellularLocation>
        <location evidence="1 10">Cell membrane</location>
        <topology evidence="1 10">Multi-pass membrane protein</topology>
    </subcellularLocation>
</comment>
<evidence type="ECO:0000256" key="6">
    <source>
        <dbReference type="ARBA" id="ARBA00022989"/>
    </source>
</evidence>
<keyword evidence="6 10" id="KW-1133">Transmembrane helix</keyword>
<evidence type="ECO:0000313" key="12">
    <source>
        <dbReference type="Proteomes" id="UP001168821"/>
    </source>
</evidence>
<feature type="transmembrane region" description="Helical" evidence="10">
    <location>
        <begin position="27"/>
        <end position="48"/>
    </location>
</feature>
<dbReference type="EMBL" id="JALNTZ010000002">
    <property type="protein sequence ID" value="KAJ3664047.1"/>
    <property type="molecule type" value="Genomic_DNA"/>
</dbReference>
<feature type="transmembrane region" description="Helical" evidence="10">
    <location>
        <begin position="245"/>
        <end position="268"/>
    </location>
</feature>
<dbReference type="GO" id="GO:0004984">
    <property type="term" value="F:olfactory receptor activity"/>
    <property type="evidence" value="ECO:0007669"/>
    <property type="project" value="InterPro"/>
</dbReference>
<organism evidence="11 12">
    <name type="scientific">Zophobas morio</name>
    <dbReference type="NCBI Taxonomy" id="2755281"/>
    <lineage>
        <taxon>Eukaryota</taxon>
        <taxon>Metazoa</taxon>
        <taxon>Ecdysozoa</taxon>
        <taxon>Arthropoda</taxon>
        <taxon>Hexapoda</taxon>
        <taxon>Insecta</taxon>
        <taxon>Pterygota</taxon>
        <taxon>Neoptera</taxon>
        <taxon>Endopterygota</taxon>
        <taxon>Coleoptera</taxon>
        <taxon>Polyphaga</taxon>
        <taxon>Cucujiformia</taxon>
        <taxon>Tenebrionidae</taxon>
        <taxon>Zophobas</taxon>
    </lineage>
</organism>
<name>A0AA38J215_9CUCU</name>
<dbReference type="PANTHER" id="PTHR21137">
    <property type="entry name" value="ODORANT RECEPTOR"/>
    <property type="match status" value="1"/>
</dbReference>
<evidence type="ECO:0000256" key="10">
    <source>
        <dbReference type="RuleBase" id="RU351113"/>
    </source>
</evidence>
<dbReference type="GO" id="GO:0005886">
    <property type="term" value="C:plasma membrane"/>
    <property type="evidence" value="ECO:0007669"/>
    <property type="project" value="UniProtKB-SubCell"/>
</dbReference>
<keyword evidence="7 10" id="KW-0472">Membrane</keyword>
<feature type="transmembrane region" description="Helical" evidence="10">
    <location>
        <begin position="280"/>
        <end position="300"/>
    </location>
</feature>
<keyword evidence="5 10" id="KW-0552">Olfaction</keyword>
<keyword evidence="8 10" id="KW-0675">Receptor</keyword>
<dbReference type="Pfam" id="PF02949">
    <property type="entry name" value="7tm_6"/>
    <property type="match status" value="1"/>
</dbReference>
<keyword evidence="3 10" id="KW-0716">Sensory transduction</keyword>
<evidence type="ECO:0000313" key="11">
    <source>
        <dbReference type="EMBL" id="KAJ3664047.1"/>
    </source>
</evidence>
<keyword evidence="4 10" id="KW-0812">Transmembrane</keyword>
<evidence type="ECO:0000256" key="5">
    <source>
        <dbReference type="ARBA" id="ARBA00022725"/>
    </source>
</evidence>
<dbReference type="GO" id="GO:0007165">
    <property type="term" value="P:signal transduction"/>
    <property type="evidence" value="ECO:0007669"/>
    <property type="project" value="UniProtKB-KW"/>
</dbReference>
<accession>A0AA38J215</accession>
<comment type="caution">
    <text evidence="10">Lacks conserved residue(s) required for the propagation of feature annotation.</text>
</comment>
<dbReference type="Proteomes" id="UP001168821">
    <property type="component" value="Unassembled WGS sequence"/>
</dbReference>
<dbReference type="PANTHER" id="PTHR21137:SF35">
    <property type="entry name" value="ODORANT RECEPTOR 19A-RELATED"/>
    <property type="match status" value="1"/>
</dbReference>